<evidence type="ECO:0000256" key="3">
    <source>
        <dbReference type="ARBA" id="ARBA00022448"/>
    </source>
</evidence>
<reference evidence="10" key="1">
    <citation type="submission" date="2020-07" db="EMBL/GenBank/DDBJ databases">
        <title>Genome sequence and genetic diversity analysis of an under-domesticated orphan crop, white fonio (Digitaria exilis).</title>
        <authorList>
            <person name="Bennetzen J.L."/>
            <person name="Chen S."/>
            <person name="Ma X."/>
            <person name="Wang X."/>
            <person name="Yssel A.E.J."/>
            <person name="Chaluvadi S.R."/>
            <person name="Johnson M."/>
            <person name="Gangashetty P."/>
            <person name="Hamidou F."/>
            <person name="Sanogo M.D."/>
            <person name="Zwaenepoel A."/>
            <person name="Wallace J."/>
            <person name="Van De Peer Y."/>
            <person name="Van Deynze A."/>
        </authorList>
    </citation>
    <scope>NUCLEOTIDE SEQUENCE</scope>
    <source>
        <tissue evidence="10">Leaves</tissue>
    </source>
</reference>
<keyword evidence="6" id="KW-0406">Ion transport</keyword>
<keyword evidence="7 9" id="KW-0472">Membrane</keyword>
<evidence type="ECO:0000256" key="9">
    <source>
        <dbReference type="SAM" id="Phobius"/>
    </source>
</evidence>
<accession>A0A835KSD5</accession>
<feature type="transmembrane region" description="Helical" evidence="9">
    <location>
        <begin position="317"/>
        <end position="340"/>
    </location>
</feature>
<comment type="similarity">
    <text evidence="2">Belongs to the TrkH potassium transport family. HKT (TC 2.A.38.3) subfamily.</text>
</comment>
<comment type="subcellular location">
    <subcellularLocation>
        <location evidence="1">Membrane</location>
        <topology evidence="1">Multi-pass membrane protein</topology>
    </subcellularLocation>
</comment>
<feature type="compositionally biased region" description="Low complexity" evidence="8">
    <location>
        <begin position="148"/>
        <end position="158"/>
    </location>
</feature>
<dbReference type="Pfam" id="PF02386">
    <property type="entry name" value="TrkH"/>
    <property type="match status" value="1"/>
</dbReference>
<dbReference type="AlphaFoldDB" id="A0A835KSD5"/>
<feature type="transmembrane region" description="Helical" evidence="9">
    <location>
        <begin position="375"/>
        <end position="394"/>
    </location>
</feature>
<dbReference type="InterPro" id="IPR003445">
    <property type="entry name" value="Cat_transpt"/>
</dbReference>
<feature type="transmembrane region" description="Helical" evidence="9">
    <location>
        <begin position="94"/>
        <end position="115"/>
    </location>
</feature>
<evidence type="ECO:0000256" key="5">
    <source>
        <dbReference type="ARBA" id="ARBA00022989"/>
    </source>
</evidence>
<sequence length="570" mass="61685">MPIRLNVFVSSVRHVVSSSVFVYRFIVFHLNPLLLHLSYFLAIDLFGFLALVLLKPSNPGYHPRYMDMFFMSTSAATVTGLATVKMEDLSSSQIVVLTLLMLSGSEMFVSFLGLLQSSRKRTRHDPDHGARVRSVVVTISGEANLEQSNTNPTSSSASSDDHNDDEGGGALRSLALVVLTYMATILVVGSLLVFVSVAGVPSSRDVLTSKGIDAALFSASVTVSSFTNGGLLPTNEGMAVFATNRGLLLLLAGQILAGNTLLPVFLRLVIWATRGIARVFTSRRGSDEDEGLHDESMAKDAMAAGFGHLLLPGLQTVLLAATVVSVAAAVVVLFCCLNWNSDVFAGLTAGEKVINAVFMAVNVRQAGENSIDCSLVAPAVLVLFLAMMSVTTFLHSCSSCVQEDDAQFGRELIVNKFCKRFQVRSGHRDIVLLTRRSGGEGNSKDGAAPKRNKRRLSLNRRMFLSPLACVAAATMVVCVTERRSLSGDPLNFSTFNVIFEVVSAYGNVGLSTGYSCSKLPLPEEATACHDKPYSFSGWWSDQGKLLLVLLMLYGRLKGFFHKQQQQQRRT</sequence>
<evidence type="ECO:0000256" key="6">
    <source>
        <dbReference type="ARBA" id="ARBA00023065"/>
    </source>
</evidence>
<evidence type="ECO:0000313" key="11">
    <source>
        <dbReference type="Proteomes" id="UP000636709"/>
    </source>
</evidence>
<comment type="caution">
    <text evidence="10">The sequence shown here is derived from an EMBL/GenBank/DDBJ whole genome shotgun (WGS) entry which is preliminary data.</text>
</comment>
<name>A0A835KSD5_9POAL</name>
<dbReference type="PANTHER" id="PTHR31064">
    <property type="entry name" value="POTASSIUM TRANSPORT PROTEIN DDB_G0292412-RELATED"/>
    <property type="match status" value="1"/>
</dbReference>
<evidence type="ECO:0000313" key="10">
    <source>
        <dbReference type="EMBL" id="KAF8772157.1"/>
    </source>
</evidence>
<evidence type="ECO:0008006" key="12">
    <source>
        <dbReference type="Google" id="ProtNLM"/>
    </source>
</evidence>
<feature type="transmembrane region" description="Helical" evidence="9">
    <location>
        <begin position="174"/>
        <end position="200"/>
    </location>
</feature>
<evidence type="ECO:0000256" key="4">
    <source>
        <dbReference type="ARBA" id="ARBA00022692"/>
    </source>
</evidence>
<evidence type="ECO:0000256" key="7">
    <source>
        <dbReference type="ARBA" id="ARBA00023136"/>
    </source>
</evidence>
<dbReference type="PANTHER" id="PTHR31064:SF11">
    <property type="entry name" value="CATION TRANSPORTER HKT2_3-RELATED"/>
    <property type="match status" value="1"/>
</dbReference>
<feature type="region of interest" description="Disordered" evidence="8">
    <location>
        <begin position="145"/>
        <end position="166"/>
    </location>
</feature>
<dbReference type="EMBL" id="JACEFO010000429">
    <property type="protein sequence ID" value="KAF8772157.1"/>
    <property type="molecule type" value="Genomic_DNA"/>
</dbReference>
<keyword evidence="5 9" id="KW-1133">Transmembrane helix</keyword>
<dbReference type="Proteomes" id="UP000636709">
    <property type="component" value="Unassembled WGS sequence"/>
</dbReference>
<feature type="transmembrane region" description="Helical" evidence="9">
    <location>
        <begin position="7"/>
        <end position="27"/>
    </location>
</feature>
<gene>
    <name evidence="10" type="ORF">HU200_006156</name>
</gene>
<evidence type="ECO:0000256" key="8">
    <source>
        <dbReference type="SAM" id="MobiDB-lite"/>
    </source>
</evidence>
<feature type="transmembrane region" description="Helical" evidence="9">
    <location>
        <begin position="247"/>
        <end position="270"/>
    </location>
</feature>
<dbReference type="GO" id="GO:0005886">
    <property type="term" value="C:plasma membrane"/>
    <property type="evidence" value="ECO:0007669"/>
    <property type="project" value="TreeGrafter"/>
</dbReference>
<feature type="transmembrane region" description="Helical" evidence="9">
    <location>
        <begin position="65"/>
        <end position="82"/>
    </location>
</feature>
<keyword evidence="3" id="KW-0813">Transport</keyword>
<dbReference type="InterPro" id="IPR051143">
    <property type="entry name" value="TrkH_K-transport"/>
</dbReference>
<dbReference type="GO" id="GO:0098662">
    <property type="term" value="P:inorganic cation transmembrane transport"/>
    <property type="evidence" value="ECO:0007669"/>
    <property type="project" value="UniProtKB-ARBA"/>
</dbReference>
<dbReference type="GO" id="GO:0008324">
    <property type="term" value="F:monoatomic cation transmembrane transporter activity"/>
    <property type="evidence" value="ECO:0007669"/>
    <property type="project" value="InterPro"/>
</dbReference>
<organism evidence="10 11">
    <name type="scientific">Digitaria exilis</name>
    <dbReference type="NCBI Taxonomy" id="1010633"/>
    <lineage>
        <taxon>Eukaryota</taxon>
        <taxon>Viridiplantae</taxon>
        <taxon>Streptophyta</taxon>
        <taxon>Embryophyta</taxon>
        <taxon>Tracheophyta</taxon>
        <taxon>Spermatophyta</taxon>
        <taxon>Magnoliopsida</taxon>
        <taxon>Liliopsida</taxon>
        <taxon>Poales</taxon>
        <taxon>Poaceae</taxon>
        <taxon>PACMAD clade</taxon>
        <taxon>Panicoideae</taxon>
        <taxon>Panicodae</taxon>
        <taxon>Paniceae</taxon>
        <taxon>Anthephorinae</taxon>
        <taxon>Digitaria</taxon>
    </lineage>
</organism>
<protein>
    <recommendedName>
        <fullName evidence="12">High-affinity potassium transporter</fullName>
    </recommendedName>
</protein>
<proteinExistence type="inferred from homology"/>
<dbReference type="GO" id="GO:0030001">
    <property type="term" value="P:metal ion transport"/>
    <property type="evidence" value="ECO:0007669"/>
    <property type="project" value="UniProtKB-ARBA"/>
</dbReference>
<dbReference type="OrthoDB" id="9999863at2759"/>
<keyword evidence="11" id="KW-1185">Reference proteome</keyword>
<feature type="transmembrane region" description="Helical" evidence="9">
    <location>
        <begin position="33"/>
        <end position="53"/>
    </location>
</feature>
<evidence type="ECO:0000256" key="2">
    <source>
        <dbReference type="ARBA" id="ARBA00010864"/>
    </source>
</evidence>
<evidence type="ECO:0000256" key="1">
    <source>
        <dbReference type="ARBA" id="ARBA00004141"/>
    </source>
</evidence>
<keyword evidence="4 9" id="KW-0812">Transmembrane</keyword>